<name>A0A382PTG7_9ZZZZ</name>
<evidence type="ECO:0000259" key="1">
    <source>
        <dbReference type="Pfam" id="PF08378"/>
    </source>
</evidence>
<sequence>MELPRTIPDRSEWDALRPELEPGERKLAELLDDGLPPDWTIAVQPRIWNARPDVIAFHPKQGLAVYEVKDWRYGTRELRYHNRSGVLRARSAGGSWYVTSNPVGQVLGYVEAIKNLFEPEDQLARSRITAVVVMANFTKDQAMGTLKPLVPTRLKGALGQLGKRVFRITGSEELQSGAIEEFLPAAFDPELQFEISDRTNSKLTALLVESDVEAAQRTPLILDADKEEFLRNPRGTRLRRVRGAAGTGKSALLAAAAADAALQGKDVLLVGFNITLRHTLHDLAVRRRIREFGPSRVSKAIRDHVAIYYLHEWAEQV</sequence>
<feature type="domain" description="NERD" evidence="1">
    <location>
        <begin position="22"/>
        <end position="134"/>
    </location>
</feature>
<gene>
    <name evidence="2" type="ORF">METZ01_LOCUS328136</name>
</gene>
<dbReference type="InterPro" id="IPR011528">
    <property type="entry name" value="NERD"/>
</dbReference>
<reference evidence="2" key="1">
    <citation type="submission" date="2018-05" db="EMBL/GenBank/DDBJ databases">
        <authorList>
            <person name="Lanie J.A."/>
            <person name="Ng W.-L."/>
            <person name="Kazmierczak K.M."/>
            <person name="Andrzejewski T.M."/>
            <person name="Davidsen T.M."/>
            <person name="Wayne K.J."/>
            <person name="Tettelin H."/>
            <person name="Glass J.I."/>
            <person name="Rusch D."/>
            <person name="Podicherti R."/>
            <person name="Tsui H.-C.T."/>
            <person name="Winkler M.E."/>
        </authorList>
    </citation>
    <scope>NUCLEOTIDE SEQUENCE</scope>
</reference>
<evidence type="ECO:0000313" key="2">
    <source>
        <dbReference type="EMBL" id="SVC75282.1"/>
    </source>
</evidence>
<feature type="non-terminal residue" evidence="2">
    <location>
        <position position="317"/>
    </location>
</feature>
<proteinExistence type="predicted"/>
<dbReference type="EMBL" id="UINC01108865">
    <property type="protein sequence ID" value="SVC75282.1"/>
    <property type="molecule type" value="Genomic_DNA"/>
</dbReference>
<dbReference type="InterPro" id="IPR027417">
    <property type="entry name" value="P-loop_NTPase"/>
</dbReference>
<dbReference type="SUPFAM" id="SSF52540">
    <property type="entry name" value="P-loop containing nucleoside triphosphate hydrolases"/>
    <property type="match status" value="1"/>
</dbReference>
<dbReference type="Pfam" id="PF08378">
    <property type="entry name" value="NERD"/>
    <property type="match status" value="1"/>
</dbReference>
<dbReference type="AlphaFoldDB" id="A0A382PTG7"/>
<organism evidence="2">
    <name type="scientific">marine metagenome</name>
    <dbReference type="NCBI Taxonomy" id="408172"/>
    <lineage>
        <taxon>unclassified sequences</taxon>
        <taxon>metagenomes</taxon>
        <taxon>ecological metagenomes</taxon>
    </lineage>
</organism>
<protein>
    <recommendedName>
        <fullName evidence="1">NERD domain-containing protein</fullName>
    </recommendedName>
</protein>
<accession>A0A382PTG7</accession>